<evidence type="ECO:0000256" key="5">
    <source>
        <dbReference type="ARBA" id="ARBA00022679"/>
    </source>
</evidence>
<feature type="transmembrane region" description="Helical" evidence="10">
    <location>
        <begin position="312"/>
        <end position="334"/>
    </location>
</feature>
<evidence type="ECO:0000256" key="7">
    <source>
        <dbReference type="ARBA" id="ARBA00022824"/>
    </source>
</evidence>
<comment type="subcellular location">
    <subcellularLocation>
        <location evidence="1">Endoplasmic reticulum membrane</location>
        <topology evidence="1">Multi-pass membrane protein</topology>
    </subcellularLocation>
</comment>
<keyword evidence="9 10" id="KW-0472">Membrane</keyword>
<keyword evidence="6 10" id="KW-0812">Transmembrane</keyword>
<feature type="transmembrane region" description="Helical" evidence="10">
    <location>
        <begin position="221"/>
        <end position="240"/>
    </location>
</feature>
<feature type="transmembrane region" description="Helical" evidence="10">
    <location>
        <begin position="391"/>
        <end position="410"/>
    </location>
</feature>
<feature type="transmembrane region" description="Helical" evidence="10">
    <location>
        <begin position="189"/>
        <end position="215"/>
    </location>
</feature>
<keyword evidence="4" id="KW-0328">Glycosyltransferase</keyword>
<feature type="transmembrane region" description="Helical" evidence="10">
    <location>
        <begin position="346"/>
        <end position="362"/>
    </location>
</feature>
<keyword evidence="5" id="KW-0808">Transferase</keyword>
<evidence type="ECO:0000256" key="9">
    <source>
        <dbReference type="ARBA" id="ARBA00023136"/>
    </source>
</evidence>
<gene>
    <name evidence="11" type="ORF">GCM10009627_04720</name>
</gene>
<feature type="transmembrane region" description="Helical" evidence="10">
    <location>
        <begin position="368"/>
        <end position="384"/>
    </location>
</feature>
<feature type="transmembrane region" description="Helical" evidence="10">
    <location>
        <begin position="34"/>
        <end position="56"/>
    </location>
</feature>
<feature type="transmembrane region" description="Helical" evidence="10">
    <location>
        <begin position="252"/>
        <end position="276"/>
    </location>
</feature>
<evidence type="ECO:0000313" key="11">
    <source>
        <dbReference type="EMBL" id="GAA1492126.1"/>
    </source>
</evidence>
<reference evidence="12" key="1">
    <citation type="journal article" date="2019" name="Int. J. Syst. Evol. Microbiol.">
        <title>The Global Catalogue of Microorganisms (GCM) 10K type strain sequencing project: providing services to taxonomists for standard genome sequencing and annotation.</title>
        <authorList>
            <consortium name="The Broad Institute Genomics Platform"/>
            <consortium name="The Broad Institute Genome Sequencing Center for Infectious Disease"/>
            <person name="Wu L."/>
            <person name="Ma J."/>
        </authorList>
    </citation>
    <scope>NUCLEOTIDE SEQUENCE [LARGE SCALE GENOMIC DNA]</scope>
    <source>
        <strain evidence="12">JCM 12140</strain>
    </source>
</reference>
<evidence type="ECO:0000256" key="2">
    <source>
        <dbReference type="ARBA" id="ARBA00004687"/>
    </source>
</evidence>
<comment type="caution">
    <text evidence="11">The sequence shown here is derived from an EMBL/GenBank/DDBJ whole genome shotgun (WGS) entry which is preliminary data.</text>
</comment>
<dbReference type="EMBL" id="BAAAJX010000002">
    <property type="protein sequence ID" value="GAA1492126.1"/>
    <property type="molecule type" value="Genomic_DNA"/>
</dbReference>
<evidence type="ECO:0008006" key="13">
    <source>
        <dbReference type="Google" id="ProtNLM"/>
    </source>
</evidence>
<proteinExistence type="predicted"/>
<organism evidence="11 12">
    <name type="scientific">Curtobacterium herbarum</name>
    <dbReference type="NCBI Taxonomy" id="150122"/>
    <lineage>
        <taxon>Bacteria</taxon>
        <taxon>Bacillati</taxon>
        <taxon>Actinomycetota</taxon>
        <taxon>Actinomycetes</taxon>
        <taxon>Micrococcales</taxon>
        <taxon>Microbacteriaceae</taxon>
        <taxon>Curtobacterium</taxon>
    </lineage>
</organism>
<feature type="transmembrane region" description="Helical" evidence="10">
    <location>
        <begin position="130"/>
        <end position="150"/>
    </location>
</feature>
<dbReference type="PANTHER" id="PTHR12468:SF2">
    <property type="entry name" value="GPI MANNOSYLTRANSFERASE 2"/>
    <property type="match status" value="1"/>
</dbReference>
<dbReference type="PANTHER" id="PTHR12468">
    <property type="entry name" value="GPI MANNOSYLTRANSFERASE 2"/>
    <property type="match status" value="1"/>
</dbReference>
<keyword evidence="8 10" id="KW-1133">Transmembrane helix</keyword>
<protein>
    <recommendedName>
        <fullName evidence="13">Integral membrane protein</fullName>
    </recommendedName>
</protein>
<evidence type="ECO:0000313" key="12">
    <source>
        <dbReference type="Proteomes" id="UP001501742"/>
    </source>
</evidence>
<dbReference type="InterPro" id="IPR007315">
    <property type="entry name" value="PIG-V/Gpi18"/>
</dbReference>
<feature type="transmembrane region" description="Helical" evidence="10">
    <location>
        <begin position="162"/>
        <end position="182"/>
    </location>
</feature>
<evidence type="ECO:0000256" key="10">
    <source>
        <dbReference type="SAM" id="Phobius"/>
    </source>
</evidence>
<evidence type="ECO:0000256" key="1">
    <source>
        <dbReference type="ARBA" id="ARBA00004477"/>
    </source>
</evidence>
<dbReference type="Proteomes" id="UP001501742">
    <property type="component" value="Unassembled WGS sequence"/>
</dbReference>
<evidence type="ECO:0000256" key="8">
    <source>
        <dbReference type="ARBA" id="ARBA00022989"/>
    </source>
</evidence>
<evidence type="ECO:0000256" key="6">
    <source>
        <dbReference type="ARBA" id="ARBA00022692"/>
    </source>
</evidence>
<keyword evidence="7" id="KW-0256">Endoplasmic reticulum</keyword>
<name>A0ABP4K040_9MICO</name>
<dbReference type="RefSeq" id="WP_343891523.1">
    <property type="nucleotide sequence ID" value="NZ_BAAAJX010000002.1"/>
</dbReference>
<keyword evidence="3" id="KW-0337">GPI-anchor biosynthesis</keyword>
<keyword evidence="12" id="KW-1185">Reference proteome</keyword>
<evidence type="ECO:0000256" key="4">
    <source>
        <dbReference type="ARBA" id="ARBA00022676"/>
    </source>
</evidence>
<accession>A0ABP4K040</accession>
<comment type="pathway">
    <text evidence="2">Glycolipid biosynthesis; glycosylphosphatidylinositol-anchor biosynthesis.</text>
</comment>
<evidence type="ECO:0000256" key="3">
    <source>
        <dbReference type="ARBA" id="ARBA00022502"/>
    </source>
</evidence>
<sequence>MADGVTTASWAVQRARSTGAALMWVVVRWRLLPWWLRITVVYTLSRVLTTVLLTGFARIQTANSFTVQHPSYLSFASIWDGAWYRVIAASGYPSTLPVDAAGHVTENAWAFMPAYPFTIRAIMTVTGGSFELVAVGVSLLAGWGAALVFRRLMGRFLDPARATFATVLFCFAPVSVMFQVAYAEAMGLLLLLVALLLLVQRRYWAMLPVVLLLGITRPTGLAFALLMSLFVLVGVCRPAWLRMPERLTLRTAVPPAVVAVVSGMVGLAWPAIAWAATGVPRAYTDTELAWRSSYIGWGELVPFTPWVQGFGWWFHQPAGTILLIVVLVGFVAVVFQPAARRIGLELRLWGLAYLVYLLAVFFPQSSTWRILLPIAPLLGVVALPRSRVYRVAMVVLAVVLQWTWLYYCWWVDGYDWTPP</sequence>